<dbReference type="PANTHER" id="PTHR23090">
    <property type="entry name" value="NH 3 /GLUTAMINE-DEPENDENT NAD + SYNTHETASE"/>
    <property type="match status" value="1"/>
</dbReference>
<dbReference type="NCBIfam" id="TIGR00552">
    <property type="entry name" value="nadE"/>
    <property type="match status" value="1"/>
</dbReference>
<dbReference type="SUPFAM" id="SSF52402">
    <property type="entry name" value="Adenine nucleotide alpha hydrolases-like"/>
    <property type="match status" value="1"/>
</dbReference>
<dbReference type="Pfam" id="PF02540">
    <property type="entry name" value="NAD_synthase"/>
    <property type="match status" value="1"/>
</dbReference>
<dbReference type="InterPro" id="IPR003694">
    <property type="entry name" value="NAD_synthase"/>
</dbReference>
<feature type="domain" description="NAD/GMP synthase" evidence="9">
    <location>
        <begin position="12"/>
        <end position="248"/>
    </location>
</feature>
<evidence type="ECO:0000313" key="10">
    <source>
        <dbReference type="EMBL" id="KKM94303.1"/>
    </source>
</evidence>
<dbReference type="CDD" id="cd00553">
    <property type="entry name" value="NAD_synthase"/>
    <property type="match status" value="1"/>
</dbReference>
<keyword evidence="8" id="KW-0520">NAD</keyword>
<dbReference type="InterPro" id="IPR022310">
    <property type="entry name" value="NAD/GMP_synthase"/>
</dbReference>
<dbReference type="HAMAP" id="MF_00193">
    <property type="entry name" value="NadE_ammonia_dep"/>
    <property type="match status" value="1"/>
</dbReference>
<dbReference type="NCBIfam" id="NF010587">
    <property type="entry name" value="PRK13980.1"/>
    <property type="match status" value="1"/>
</dbReference>
<dbReference type="FunFam" id="3.40.50.620:FF:000106">
    <property type="entry name" value="Glutamine-dependent NAD(+) synthetase"/>
    <property type="match status" value="1"/>
</dbReference>
<dbReference type="InterPro" id="IPR014729">
    <property type="entry name" value="Rossmann-like_a/b/a_fold"/>
</dbReference>
<keyword evidence="6" id="KW-0067">ATP-binding</keyword>
<keyword evidence="5" id="KW-0547">Nucleotide-binding</keyword>
<evidence type="ECO:0000256" key="3">
    <source>
        <dbReference type="ARBA" id="ARBA00022598"/>
    </source>
</evidence>
<dbReference type="GO" id="GO:0003952">
    <property type="term" value="F:NAD+ synthase (glutamine-hydrolyzing) activity"/>
    <property type="evidence" value="ECO:0007669"/>
    <property type="project" value="InterPro"/>
</dbReference>
<dbReference type="Gene3D" id="3.40.50.620">
    <property type="entry name" value="HUPs"/>
    <property type="match status" value="1"/>
</dbReference>
<evidence type="ECO:0000256" key="2">
    <source>
        <dbReference type="ARBA" id="ARBA00005859"/>
    </source>
</evidence>
<accession>A0A0F9LLZ3</accession>
<comment type="caution">
    <text evidence="10">The sequence shown here is derived from an EMBL/GenBank/DDBJ whole genome shotgun (WGS) entry which is preliminary data.</text>
</comment>
<organism evidence="10">
    <name type="scientific">marine sediment metagenome</name>
    <dbReference type="NCBI Taxonomy" id="412755"/>
    <lineage>
        <taxon>unclassified sequences</taxon>
        <taxon>metagenomes</taxon>
        <taxon>ecological metagenomes</taxon>
    </lineage>
</organism>
<reference evidence="10" key="1">
    <citation type="journal article" date="2015" name="Nature">
        <title>Complex archaea that bridge the gap between prokaryotes and eukaryotes.</title>
        <authorList>
            <person name="Spang A."/>
            <person name="Saw J.H."/>
            <person name="Jorgensen S.L."/>
            <person name="Zaremba-Niedzwiedzka K."/>
            <person name="Martijn J."/>
            <person name="Lind A.E."/>
            <person name="van Eijk R."/>
            <person name="Schleper C."/>
            <person name="Guy L."/>
            <person name="Ettema T.J."/>
        </authorList>
    </citation>
    <scope>NUCLEOTIDE SEQUENCE</scope>
</reference>
<dbReference type="GO" id="GO:0004359">
    <property type="term" value="F:glutaminase activity"/>
    <property type="evidence" value="ECO:0007669"/>
    <property type="project" value="InterPro"/>
</dbReference>
<dbReference type="GO" id="GO:0009435">
    <property type="term" value="P:NAD+ biosynthetic process"/>
    <property type="evidence" value="ECO:0007669"/>
    <property type="project" value="UniProtKB-UniPathway"/>
</dbReference>
<name>A0A0F9LLZ3_9ZZZZ</name>
<keyword evidence="4" id="KW-0479">Metal-binding</keyword>
<evidence type="ECO:0000256" key="4">
    <source>
        <dbReference type="ARBA" id="ARBA00022723"/>
    </source>
</evidence>
<evidence type="ECO:0000256" key="8">
    <source>
        <dbReference type="ARBA" id="ARBA00023027"/>
    </source>
</evidence>
<keyword evidence="3" id="KW-0436">Ligase</keyword>
<dbReference type="EMBL" id="LAZR01006157">
    <property type="protein sequence ID" value="KKM94303.1"/>
    <property type="molecule type" value="Genomic_DNA"/>
</dbReference>
<sequence length="270" mass="30436">MKINEPFVEKILTAFIREELSKFNYKKGILGLSGGLDSAVCAFLAAKALKPSNVIGLIIPYGETFSKDVKDAQEFSRLLKIKSRIIDISPVVDSYFSSYPTENKVLKGNKMARERMSILYDFSAREKALILGTSNKTELLLGYGTIHGDMACGINPLGDLYKTQIRQLAEYLGIPEKIRKKIPSAGLWIGQTDEDEIGLPYDEIDKILYQLVDKRTSKKDIIASGFKKETVEKIISLIKNSEFKRKLPPIPKMSSRSVGHDFLFPFDWDK</sequence>
<dbReference type="AlphaFoldDB" id="A0A0F9LLZ3"/>
<dbReference type="UniPathway" id="UPA00253"/>
<dbReference type="GO" id="GO:0046872">
    <property type="term" value="F:metal ion binding"/>
    <property type="evidence" value="ECO:0007669"/>
    <property type="project" value="UniProtKB-KW"/>
</dbReference>
<evidence type="ECO:0000259" key="9">
    <source>
        <dbReference type="Pfam" id="PF02540"/>
    </source>
</evidence>
<evidence type="ECO:0000256" key="5">
    <source>
        <dbReference type="ARBA" id="ARBA00022741"/>
    </source>
</evidence>
<comment type="similarity">
    <text evidence="2">Belongs to the NAD synthetase family.</text>
</comment>
<dbReference type="GO" id="GO:0005737">
    <property type="term" value="C:cytoplasm"/>
    <property type="evidence" value="ECO:0007669"/>
    <property type="project" value="InterPro"/>
</dbReference>
<gene>
    <name evidence="10" type="ORF">LCGC14_1199620</name>
</gene>
<dbReference type="InterPro" id="IPR022926">
    <property type="entry name" value="NH(3)-dep_NAD(+)_synth"/>
</dbReference>
<comment type="pathway">
    <text evidence="1">Cofactor biosynthesis; NAD(+) biosynthesis.</text>
</comment>
<evidence type="ECO:0000256" key="1">
    <source>
        <dbReference type="ARBA" id="ARBA00004790"/>
    </source>
</evidence>
<protein>
    <recommendedName>
        <fullName evidence="9">NAD/GMP synthase domain-containing protein</fullName>
    </recommendedName>
</protein>
<keyword evidence="7" id="KW-0460">Magnesium</keyword>
<dbReference type="PANTHER" id="PTHR23090:SF9">
    <property type="entry name" value="GLUTAMINE-DEPENDENT NAD(+) SYNTHETASE"/>
    <property type="match status" value="1"/>
</dbReference>
<evidence type="ECO:0000256" key="7">
    <source>
        <dbReference type="ARBA" id="ARBA00022842"/>
    </source>
</evidence>
<dbReference type="GO" id="GO:0005524">
    <property type="term" value="F:ATP binding"/>
    <property type="evidence" value="ECO:0007669"/>
    <property type="project" value="UniProtKB-KW"/>
</dbReference>
<evidence type="ECO:0000256" key="6">
    <source>
        <dbReference type="ARBA" id="ARBA00022840"/>
    </source>
</evidence>
<dbReference type="GO" id="GO:0008795">
    <property type="term" value="F:NAD+ synthase activity"/>
    <property type="evidence" value="ECO:0007669"/>
    <property type="project" value="InterPro"/>
</dbReference>
<proteinExistence type="inferred from homology"/>